<feature type="coiled-coil region" evidence="5">
    <location>
        <begin position="613"/>
        <end position="731"/>
    </location>
</feature>
<keyword evidence="9" id="KW-1185">Reference proteome</keyword>
<dbReference type="PANTHER" id="PTHR46349:SF6">
    <property type="entry name" value="MYOSIN-6-LIKE"/>
    <property type="match status" value="1"/>
</dbReference>
<evidence type="ECO:0000256" key="5">
    <source>
        <dbReference type="SAM" id="Coils"/>
    </source>
</evidence>
<evidence type="ECO:0000256" key="6">
    <source>
        <dbReference type="SAM" id="MobiDB-lite"/>
    </source>
</evidence>
<keyword evidence="5" id="KW-0175">Coiled coil</keyword>
<organism evidence="8 9">
    <name type="scientific">Aphanomyces stellatus</name>
    <dbReference type="NCBI Taxonomy" id="120398"/>
    <lineage>
        <taxon>Eukaryota</taxon>
        <taxon>Sar</taxon>
        <taxon>Stramenopiles</taxon>
        <taxon>Oomycota</taxon>
        <taxon>Saprolegniomycetes</taxon>
        <taxon>Saprolegniales</taxon>
        <taxon>Verrucalvaceae</taxon>
        <taxon>Aphanomyces</taxon>
    </lineage>
</organism>
<feature type="coiled-coil region" evidence="5">
    <location>
        <begin position="427"/>
        <end position="454"/>
    </location>
</feature>
<feature type="coiled-coil region" evidence="5">
    <location>
        <begin position="212"/>
        <end position="246"/>
    </location>
</feature>
<reference evidence="7" key="2">
    <citation type="submission" date="2019-06" db="EMBL/GenBank/DDBJ databases">
        <title>Genomics analysis of Aphanomyces spp. identifies a new class of oomycete effector associated with host adaptation.</title>
        <authorList>
            <person name="Gaulin E."/>
        </authorList>
    </citation>
    <scope>NUCLEOTIDE SEQUENCE</scope>
    <source>
        <strain evidence="7">CBS 578.67</strain>
    </source>
</reference>
<protein>
    <submittedName>
        <fullName evidence="8">Aste57867_14692 protein</fullName>
    </submittedName>
</protein>
<dbReference type="GO" id="GO:0005923">
    <property type="term" value="C:bicellular tight junction"/>
    <property type="evidence" value="ECO:0007669"/>
    <property type="project" value="TreeGrafter"/>
</dbReference>
<dbReference type="EMBL" id="VJMH01005570">
    <property type="protein sequence ID" value="KAF0694437.1"/>
    <property type="molecule type" value="Genomic_DNA"/>
</dbReference>
<keyword evidence="3" id="KW-0518">Myosin</keyword>
<name>A0A485L1C2_9STRA</name>
<dbReference type="AlphaFoldDB" id="A0A485L1C2"/>
<proteinExistence type="predicted"/>
<accession>A0A485L1C2</accession>
<dbReference type="PANTHER" id="PTHR46349">
    <property type="entry name" value="CINGULIN-LIKE PROTEIN 1-RELATED"/>
    <property type="match status" value="1"/>
</dbReference>
<evidence type="ECO:0000256" key="2">
    <source>
        <dbReference type="ARBA" id="ARBA00022490"/>
    </source>
</evidence>
<evidence type="ECO:0000313" key="7">
    <source>
        <dbReference type="EMBL" id="KAF0694437.1"/>
    </source>
</evidence>
<sequence length="991" mass="111598">MPTPAATLHSPSPSERNYAAAFEYDPDDSQVQTLQVIPAPKSTMMAASKVSAAVAATPTATATGTTSSLVAKIRKQAKELSELHEELAAKDKTIHKLQHSRLHGTTTSSASRGKAESEEWKAKFYKEQKKYEVCLKKLRETKAALDEKDAEKLRVVQHSTHLKEAMADLIDRRRHEQPEDGDSQKTDEERVYTRILEEAIQLKAEEFHVGGQAELMIVLAELRQTIQAQEERLAEKENRILELQVAQQAKSLQDLASAGTSVDAITKQKEAIMDYAQSLTEKQRSADSQAPVQVATLKRLHDATDVELKATAERYTALSRDFEATVAEKARLAAQVTELQALSMEKDQRLSAVTDDYQGKMRQFHEMKTLQDDLLNGISDAKEKELKWKKKADELKRSLGDATDDLARTQAHVAALTDKQANMDADSAAWKAQVDELTQALHDVQAENDVLVAESNQRAEFDSSFVDIKEHRRKQAAVVESERALRADLHMIDVFVTSPHHQYGHAAKKDDDESACFVEWFIVGDVVSRVALLDTRRMPPQLVQRLPRLAAYLNEVFVAVGTLIKHVATVDTSWKRERFNLVAARDAFEASANLIQNELEMMRRWSFQLHDELQQTTRTHVEVEQRLRATEAQAEDAACQVKELQQSYGTCLQTLRAAQHDMEQLQREMTLKENQRLADAIELEELSNRVAKLQQLQQEAAAQVADATHALKEAQFQLQESQAQMRDYEAQQGAKDMEVHKLRMDLQEQAAVADECAALRHQLDELHKGRAITADEKRRQLDAMQRHVSQLETAVWDAFLFVQPLLPKTDPGATKPEDAQMVLRTFPQLIERLVAHQVKAHTHASMKEALLKNCQSVDYQDPSLSLLRELKLDLQQLMDENHALKAQLSGCRVGIMSHLFPTDAPQKEETTMRMMLEPIQPRNAEAVEGLRRKFKAPMPTKTETTKSASYVTAEEYVKSVKAATTGSTTSTSLEDQLERLHAAFASFRTEV</sequence>
<keyword evidence="2" id="KW-0963">Cytoplasm</keyword>
<dbReference type="Proteomes" id="UP000332933">
    <property type="component" value="Unassembled WGS sequence"/>
</dbReference>
<evidence type="ECO:0000256" key="1">
    <source>
        <dbReference type="ARBA" id="ARBA00004496"/>
    </source>
</evidence>
<feature type="region of interest" description="Disordered" evidence="6">
    <location>
        <begin position="91"/>
        <end position="118"/>
    </location>
</feature>
<reference evidence="8 9" key="1">
    <citation type="submission" date="2019-03" db="EMBL/GenBank/DDBJ databases">
        <authorList>
            <person name="Gaulin E."/>
            <person name="Dumas B."/>
        </authorList>
    </citation>
    <scope>NUCLEOTIDE SEQUENCE [LARGE SCALE GENOMIC DNA]</scope>
    <source>
        <strain evidence="8">CBS 568.67</strain>
    </source>
</reference>
<gene>
    <name evidence="8" type="primary">Aste57867_14692</name>
    <name evidence="7" type="ORF">As57867_014637</name>
    <name evidence="8" type="ORF">ASTE57867_14692</name>
</gene>
<comment type="subcellular location">
    <subcellularLocation>
        <location evidence="1">Cytoplasm</location>
    </subcellularLocation>
</comment>
<evidence type="ECO:0000313" key="8">
    <source>
        <dbReference type="EMBL" id="VFT91510.1"/>
    </source>
</evidence>
<evidence type="ECO:0000256" key="4">
    <source>
        <dbReference type="ARBA" id="ARBA00023175"/>
    </source>
</evidence>
<dbReference type="EMBL" id="CAADRA010005591">
    <property type="protein sequence ID" value="VFT91510.1"/>
    <property type="molecule type" value="Genomic_DNA"/>
</dbReference>
<keyword evidence="4" id="KW-0505">Motor protein</keyword>
<dbReference type="OrthoDB" id="67805at2759"/>
<evidence type="ECO:0000313" key="9">
    <source>
        <dbReference type="Proteomes" id="UP000332933"/>
    </source>
</evidence>
<evidence type="ECO:0000256" key="3">
    <source>
        <dbReference type="ARBA" id="ARBA00023123"/>
    </source>
</evidence>